<dbReference type="Pfam" id="PF06985">
    <property type="entry name" value="HET"/>
    <property type="match status" value="1"/>
</dbReference>
<evidence type="ECO:0000259" key="2">
    <source>
        <dbReference type="Pfam" id="PF26640"/>
    </source>
</evidence>
<sequence>MKLINLTTFQLEEYYNNVPEYAILLDQILSKHQSKEVERQSLAKILGARKQAVKEGYNYLWCDTCCIDKGSSAELSKNINSMFNYYADSAVCYAYLRDVPEKHDGRVLDDQIEHLKASQWFTRGWTLQELLAPKETLLTTISKVTGIAAKFIERRPRDSYAPQPLFEAGVATKMSWLSRRETTRVEDMAYCMLGIFDINMPLLYGEAHKAFVRLQEEIIRGSNDQSIFCWRWDEKSVPHSWASILSPSPKAFDQAAAYKAFRVIEDEEGAKIVRSQLTYSLTNLGLSITLPVVPWFGGFLAVLEVYDDDIQLAIPLGKPIGRTYTRMQFPPSPVPIGWCTGMFVSAR</sequence>
<keyword evidence="4" id="KW-1185">Reference proteome</keyword>
<dbReference type="PANTHER" id="PTHR10622:SF10">
    <property type="entry name" value="HET DOMAIN-CONTAINING PROTEIN"/>
    <property type="match status" value="1"/>
</dbReference>
<name>A0AAN6W267_9PEZI</name>
<feature type="domain" description="DUF8212" evidence="2">
    <location>
        <begin position="209"/>
        <end position="231"/>
    </location>
</feature>
<dbReference type="InterPro" id="IPR058525">
    <property type="entry name" value="DUF8212"/>
</dbReference>
<reference evidence="3" key="1">
    <citation type="journal article" date="2023" name="Mol. Phylogenet. Evol.">
        <title>Genome-scale phylogeny and comparative genomics of the fungal order Sordariales.</title>
        <authorList>
            <person name="Hensen N."/>
            <person name="Bonometti L."/>
            <person name="Westerberg I."/>
            <person name="Brannstrom I.O."/>
            <person name="Guillou S."/>
            <person name="Cros-Aarteil S."/>
            <person name="Calhoun S."/>
            <person name="Haridas S."/>
            <person name="Kuo A."/>
            <person name="Mondo S."/>
            <person name="Pangilinan J."/>
            <person name="Riley R."/>
            <person name="LaButti K."/>
            <person name="Andreopoulos B."/>
            <person name="Lipzen A."/>
            <person name="Chen C."/>
            <person name="Yan M."/>
            <person name="Daum C."/>
            <person name="Ng V."/>
            <person name="Clum A."/>
            <person name="Steindorff A."/>
            <person name="Ohm R.A."/>
            <person name="Martin F."/>
            <person name="Silar P."/>
            <person name="Natvig D.O."/>
            <person name="Lalanne C."/>
            <person name="Gautier V."/>
            <person name="Ament-Velasquez S.L."/>
            <person name="Kruys A."/>
            <person name="Hutchinson M.I."/>
            <person name="Powell A.J."/>
            <person name="Barry K."/>
            <person name="Miller A.N."/>
            <person name="Grigoriev I.V."/>
            <person name="Debuchy R."/>
            <person name="Gladieux P."/>
            <person name="Hiltunen Thoren M."/>
            <person name="Johannesson H."/>
        </authorList>
    </citation>
    <scope>NUCLEOTIDE SEQUENCE</scope>
    <source>
        <strain evidence="3">CBS 892.96</strain>
    </source>
</reference>
<proteinExistence type="predicted"/>
<dbReference type="PANTHER" id="PTHR10622">
    <property type="entry name" value="HET DOMAIN-CONTAINING PROTEIN"/>
    <property type="match status" value="1"/>
</dbReference>
<dbReference type="EMBL" id="MU866319">
    <property type="protein sequence ID" value="KAK4173786.1"/>
    <property type="molecule type" value="Genomic_DNA"/>
</dbReference>
<dbReference type="AlphaFoldDB" id="A0AAN6W267"/>
<comment type="caution">
    <text evidence="3">The sequence shown here is derived from an EMBL/GenBank/DDBJ whole genome shotgun (WGS) entry which is preliminary data.</text>
</comment>
<dbReference type="Pfam" id="PF26640">
    <property type="entry name" value="DUF8212"/>
    <property type="match status" value="1"/>
</dbReference>
<organism evidence="3 4">
    <name type="scientific">Triangularia setosa</name>
    <dbReference type="NCBI Taxonomy" id="2587417"/>
    <lineage>
        <taxon>Eukaryota</taxon>
        <taxon>Fungi</taxon>
        <taxon>Dikarya</taxon>
        <taxon>Ascomycota</taxon>
        <taxon>Pezizomycotina</taxon>
        <taxon>Sordariomycetes</taxon>
        <taxon>Sordariomycetidae</taxon>
        <taxon>Sordariales</taxon>
        <taxon>Podosporaceae</taxon>
        <taxon>Triangularia</taxon>
    </lineage>
</organism>
<gene>
    <name evidence="3" type="ORF">QBC36DRAFT_389452</name>
</gene>
<evidence type="ECO:0000313" key="4">
    <source>
        <dbReference type="Proteomes" id="UP001302321"/>
    </source>
</evidence>
<dbReference type="Proteomes" id="UP001302321">
    <property type="component" value="Unassembled WGS sequence"/>
</dbReference>
<reference evidence="3" key="2">
    <citation type="submission" date="2023-05" db="EMBL/GenBank/DDBJ databases">
        <authorList>
            <consortium name="Lawrence Berkeley National Laboratory"/>
            <person name="Steindorff A."/>
            <person name="Hensen N."/>
            <person name="Bonometti L."/>
            <person name="Westerberg I."/>
            <person name="Brannstrom I.O."/>
            <person name="Guillou S."/>
            <person name="Cros-Aarteil S."/>
            <person name="Calhoun S."/>
            <person name="Haridas S."/>
            <person name="Kuo A."/>
            <person name="Mondo S."/>
            <person name="Pangilinan J."/>
            <person name="Riley R."/>
            <person name="Labutti K."/>
            <person name="Andreopoulos B."/>
            <person name="Lipzen A."/>
            <person name="Chen C."/>
            <person name="Yanf M."/>
            <person name="Daum C."/>
            <person name="Ng V."/>
            <person name="Clum A."/>
            <person name="Ohm R."/>
            <person name="Martin F."/>
            <person name="Silar P."/>
            <person name="Natvig D."/>
            <person name="Lalanne C."/>
            <person name="Gautier V."/>
            <person name="Ament-Velasquez S.L."/>
            <person name="Kruys A."/>
            <person name="Hutchinson M.I."/>
            <person name="Powell A.J."/>
            <person name="Barry K."/>
            <person name="Miller A.N."/>
            <person name="Grigoriev I.V."/>
            <person name="Debuchy R."/>
            <person name="Gladieux P."/>
            <person name="Thoren M.H."/>
            <person name="Johannesson H."/>
        </authorList>
    </citation>
    <scope>NUCLEOTIDE SEQUENCE</scope>
    <source>
        <strain evidence="3">CBS 892.96</strain>
    </source>
</reference>
<evidence type="ECO:0000259" key="1">
    <source>
        <dbReference type="Pfam" id="PF06985"/>
    </source>
</evidence>
<protein>
    <submittedName>
        <fullName evidence="3">Vegetative incompatibility protein HET-E-1</fullName>
    </submittedName>
</protein>
<dbReference type="InterPro" id="IPR010730">
    <property type="entry name" value="HET"/>
</dbReference>
<accession>A0AAN6W267</accession>
<feature type="domain" description="Heterokaryon incompatibility" evidence="1">
    <location>
        <begin position="50"/>
        <end position="99"/>
    </location>
</feature>
<evidence type="ECO:0000313" key="3">
    <source>
        <dbReference type="EMBL" id="KAK4173786.1"/>
    </source>
</evidence>